<evidence type="ECO:0000256" key="1">
    <source>
        <dbReference type="SAM" id="SignalP"/>
    </source>
</evidence>
<sequence length="101" mass="11507">MQSFSDVRKSFCLLAVLLLLNAVAANMIHEDNWQQAPVYVDGPSSYRTNNGRMAEIFKVGAKREKIMGYGWEQCEFSPMSCLLRRRRRSTVDLSADSSSRL</sequence>
<dbReference type="WBParaSite" id="L893_g457.t1">
    <property type="protein sequence ID" value="L893_g457.t1"/>
    <property type="gene ID" value="L893_g457"/>
</dbReference>
<feature type="signal peptide" evidence="1">
    <location>
        <begin position="1"/>
        <end position="25"/>
    </location>
</feature>
<evidence type="ECO:0000313" key="2">
    <source>
        <dbReference type="Proteomes" id="UP000095287"/>
    </source>
</evidence>
<feature type="chain" id="PRO_5009314584" evidence="1">
    <location>
        <begin position="26"/>
        <end position="101"/>
    </location>
</feature>
<organism evidence="2 3">
    <name type="scientific">Steinernema glaseri</name>
    <dbReference type="NCBI Taxonomy" id="37863"/>
    <lineage>
        <taxon>Eukaryota</taxon>
        <taxon>Metazoa</taxon>
        <taxon>Ecdysozoa</taxon>
        <taxon>Nematoda</taxon>
        <taxon>Chromadorea</taxon>
        <taxon>Rhabditida</taxon>
        <taxon>Tylenchina</taxon>
        <taxon>Panagrolaimomorpha</taxon>
        <taxon>Strongyloidoidea</taxon>
        <taxon>Steinernematidae</taxon>
        <taxon>Steinernema</taxon>
    </lineage>
</organism>
<keyword evidence="1" id="KW-0732">Signal</keyword>
<dbReference type="Proteomes" id="UP000095287">
    <property type="component" value="Unplaced"/>
</dbReference>
<reference evidence="3" key="1">
    <citation type="submission" date="2016-11" db="UniProtKB">
        <authorList>
            <consortium name="WormBaseParasite"/>
        </authorList>
    </citation>
    <scope>IDENTIFICATION</scope>
</reference>
<name>A0A1I8ADA8_9BILA</name>
<proteinExistence type="predicted"/>
<evidence type="ECO:0000313" key="3">
    <source>
        <dbReference type="WBParaSite" id="L893_g457.t1"/>
    </source>
</evidence>
<keyword evidence="2" id="KW-1185">Reference proteome</keyword>
<dbReference type="AlphaFoldDB" id="A0A1I8ADA8"/>
<protein>
    <submittedName>
        <fullName evidence="3">Secreted protein</fullName>
    </submittedName>
</protein>
<accession>A0A1I8ADA8</accession>